<dbReference type="EMBL" id="BSBO01000011">
    <property type="protein sequence ID" value="GLG04183.1"/>
    <property type="molecule type" value="Genomic_DNA"/>
</dbReference>
<name>A0A9W6C6P5_9FIRM</name>
<evidence type="ECO:0000313" key="3">
    <source>
        <dbReference type="EMBL" id="GLG89033.1"/>
    </source>
</evidence>
<feature type="region of interest" description="Disordered" evidence="1">
    <location>
        <begin position="1"/>
        <end position="20"/>
    </location>
</feature>
<sequence length="78" mass="9156">MQNYYQRPPFRQPYKNQDHTGKSICGAKENLKKEFPVAMAYVPWQRYMEPYPVCRAFIRGTIFEELDKPFLGKGGCCS</sequence>
<dbReference type="AlphaFoldDB" id="A0A9W6C6P5"/>
<evidence type="ECO:0000256" key="1">
    <source>
        <dbReference type="SAM" id="MobiDB-lite"/>
    </source>
</evidence>
<evidence type="ECO:0000313" key="2">
    <source>
        <dbReference type="EMBL" id="GLG04183.1"/>
    </source>
</evidence>
<dbReference type="Pfam" id="PF11007">
    <property type="entry name" value="CotJA"/>
    <property type="match status" value="1"/>
</dbReference>
<reference evidence="3" key="4">
    <citation type="submission" date="2022-11" db="EMBL/GenBank/DDBJ databases">
        <title>Draft genome sequence of Sellimonas catena strain 18CBH55.</title>
        <authorList>
            <person name="Hisatomi A."/>
            <person name="Ohkuma M."/>
            <person name="Sakamoto M."/>
        </authorList>
    </citation>
    <scope>NUCLEOTIDE SEQUENCE</scope>
    <source>
        <strain evidence="3">18CBH55</strain>
    </source>
</reference>
<evidence type="ECO:0008006" key="5">
    <source>
        <dbReference type="Google" id="ProtNLM"/>
    </source>
</evidence>
<protein>
    <recommendedName>
        <fullName evidence="5">Spore coat associated protein JA (CotJA)</fullName>
    </recommendedName>
</protein>
<gene>
    <name evidence="2" type="ORF">Selli1_13570</name>
    <name evidence="3" type="ORF">Selli2_04590</name>
</gene>
<evidence type="ECO:0000313" key="4">
    <source>
        <dbReference type="Proteomes" id="UP001145145"/>
    </source>
</evidence>
<dbReference type="InterPro" id="IPR020256">
    <property type="entry name" value="Spore_coat_CotJA"/>
</dbReference>
<comment type="caution">
    <text evidence="2">The sequence shown here is derived from an EMBL/GenBank/DDBJ whole genome shotgun (WGS) entry which is preliminary data.</text>
</comment>
<reference evidence="3" key="3">
    <citation type="submission" date="2022-11" db="EMBL/GenBank/DDBJ databases">
        <title>Draft genome sequence of Sellimonas catena strain 18CBH55.</title>
        <authorList>
            <person name="Atsushi H."/>
            <person name="Moriya O."/>
            <person name="Mitsuo S."/>
        </authorList>
    </citation>
    <scope>NUCLEOTIDE SEQUENCE</scope>
    <source>
        <strain evidence="3">18CBH55</strain>
    </source>
</reference>
<reference evidence="2" key="2">
    <citation type="submission" date="2022-11" db="EMBL/GenBank/DDBJ databases">
        <title>Draft genome sequence of Sellimonas catena strain 12EGH17.</title>
        <authorList>
            <person name="Atsushi H."/>
            <person name="Moriya O."/>
            <person name="Mitsuo S."/>
        </authorList>
    </citation>
    <scope>NUCLEOTIDE SEQUENCE</scope>
    <source>
        <strain evidence="2">12EGH17</strain>
    </source>
</reference>
<organism evidence="2 4">
    <name type="scientific">Sellimonas catena</name>
    <dbReference type="NCBI Taxonomy" id="2994035"/>
    <lineage>
        <taxon>Bacteria</taxon>
        <taxon>Bacillati</taxon>
        <taxon>Bacillota</taxon>
        <taxon>Clostridia</taxon>
        <taxon>Lachnospirales</taxon>
        <taxon>Lachnospiraceae</taxon>
        <taxon>Sellimonas</taxon>
    </lineage>
</organism>
<accession>A0A9W6C6P5</accession>
<keyword evidence="4" id="KW-1185">Reference proteome</keyword>
<reference evidence="2 4" key="5">
    <citation type="journal article" date="2023" name="Int. J. Syst. Evol. Microbiol.">
        <title>Sellimonas catena sp. nov., isolated from human faeces.</title>
        <authorList>
            <person name="Hisatomi A."/>
            <person name="Ohkuma M."/>
            <person name="Sakamoto M."/>
        </authorList>
    </citation>
    <scope>NUCLEOTIDE SEQUENCE [LARGE SCALE GENOMIC DNA]</scope>
    <source>
        <strain evidence="2 4">12EGH17</strain>
        <strain evidence="3">18CBH55</strain>
    </source>
</reference>
<dbReference type="RefSeq" id="WP_087168336.1">
    <property type="nucleotide sequence ID" value="NZ_BSBO01000011.1"/>
</dbReference>
<reference evidence="2" key="1">
    <citation type="submission" date="2022-11" db="EMBL/GenBank/DDBJ databases">
        <title>Draft genome sequence of Sellimonas catena strain 12EGH17.</title>
        <authorList>
            <person name="Hisatomi A."/>
            <person name="Ohkuma M."/>
            <person name="Sakamoto M."/>
        </authorList>
    </citation>
    <scope>NUCLEOTIDE SEQUENCE</scope>
    <source>
        <strain evidence="2">12EGH17</strain>
    </source>
</reference>
<dbReference type="EMBL" id="BSCH01000002">
    <property type="protein sequence ID" value="GLG89033.1"/>
    <property type="molecule type" value="Genomic_DNA"/>
</dbReference>
<dbReference type="Proteomes" id="UP001145145">
    <property type="component" value="Unassembled WGS sequence"/>
</dbReference>
<dbReference type="Proteomes" id="UP001145094">
    <property type="component" value="Unassembled WGS sequence"/>
</dbReference>
<proteinExistence type="predicted"/>